<dbReference type="GO" id="GO:0000155">
    <property type="term" value="F:phosphorelay sensor kinase activity"/>
    <property type="evidence" value="ECO:0007669"/>
    <property type="project" value="InterPro"/>
</dbReference>
<dbReference type="InterPro" id="IPR036097">
    <property type="entry name" value="HisK_dim/P_sf"/>
</dbReference>
<dbReference type="InterPro" id="IPR003661">
    <property type="entry name" value="HisK_dim/P_dom"/>
</dbReference>
<organism evidence="6 7">
    <name type="scientific">Reichenbachiella faecimaris</name>
    <dbReference type="NCBI Taxonomy" id="692418"/>
    <lineage>
        <taxon>Bacteria</taxon>
        <taxon>Pseudomonadati</taxon>
        <taxon>Bacteroidota</taxon>
        <taxon>Cytophagia</taxon>
        <taxon>Cytophagales</taxon>
        <taxon>Reichenbachiellaceae</taxon>
        <taxon>Reichenbachiella</taxon>
    </lineage>
</organism>
<dbReference type="EMBL" id="FWYF01000001">
    <property type="protein sequence ID" value="SMD31736.1"/>
    <property type="molecule type" value="Genomic_DNA"/>
</dbReference>
<dbReference type="AlphaFoldDB" id="A0A1W2G618"/>
<dbReference type="InterPro" id="IPR003594">
    <property type="entry name" value="HATPase_dom"/>
</dbReference>
<keyword evidence="7" id="KW-1185">Reference proteome</keyword>
<dbReference type="Pfam" id="PF00512">
    <property type="entry name" value="HisKA"/>
    <property type="match status" value="1"/>
</dbReference>
<accession>A0A1W2G618</accession>
<keyword evidence="4" id="KW-0472">Membrane</keyword>
<dbReference type="SUPFAM" id="SSF47384">
    <property type="entry name" value="Homodimeric domain of signal transducing histidine kinase"/>
    <property type="match status" value="1"/>
</dbReference>
<dbReference type="InterPro" id="IPR011110">
    <property type="entry name" value="Reg_prop"/>
</dbReference>
<evidence type="ECO:0000259" key="5">
    <source>
        <dbReference type="PROSITE" id="PS50109"/>
    </source>
</evidence>
<evidence type="ECO:0000313" key="6">
    <source>
        <dbReference type="EMBL" id="SMD31736.1"/>
    </source>
</evidence>
<dbReference type="InterPro" id="IPR013783">
    <property type="entry name" value="Ig-like_fold"/>
</dbReference>
<dbReference type="SUPFAM" id="SSF55874">
    <property type="entry name" value="ATPase domain of HSP90 chaperone/DNA topoisomerase II/histidine kinase"/>
    <property type="match status" value="1"/>
</dbReference>
<dbReference type="SMART" id="SM00387">
    <property type="entry name" value="HATPase_c"/>
    <property type="match status" value="1"/>
</dbReference>
<evidence type="ECO:0000256" key="3">
    <source>
        <dbReference type="ARBA" id="ARBA00022553"/>
    </source>
</evidence>
<evidence type="ECO:0000256" key="2">
    <source>
        <dbReference type="ARBA" id="ARBA00012438"/>
    </source>
</evidence>
<keyword evidence="6" id="KW-0418">Kinase</keyword>
<dbReference type="InterPro" id="IPR005467">
    <property type="entry name" value="His_kinase_dom"/>
</dbReference>
<dbReference type="InterPro" id="IPR036890">
    <property type="entry name" value="HATPase_C_sf"/>
</dbReference>
<dbReference type="Pfam" id="PF07495">
    <property type="entry name" value="Y_Y_Y"/>
    <property type="match status" value="1"/>
</dbReference>
<dbReference type="CDD" id="cd00075">
    <property type="entry name" value="HATPase"/>
    <property type="match status" value="1"/>
</dbReference>
<feature type="transmembrane region" description="Helical" evidence="4">
    <location>
        <begin position="752"/>
        <end position="770"/>
    </location>
</feature>
<dbReference type="SUPFAM" id="SSF63829">
    <property type="entry name" value="Calcium-dependent phosphotriesterase"/>
    <property type="match status" value="2"/>
</dbReference>
<dbReference type="InterPro" id="IPR004358">
    <property type="entry name" value="Sig_transdc_His_kin-like_C"/>
</dbReference>
<keyword evidence="4" id="KW-0812">Transmembrane</keyword>
<dbReference type="STRING" id="692418.SAMN04488029_0071"/>
<dbReference type="Gene3D" id="1.10.287.130">
    <property type="match status" value="1"/>
</dbReference>
<feature type="domain" description="Histidine kinase" evidence="5">
    <location>
        <begin position="797"/>
        <end position="1009"/>
    </location>
</feature>
<dbReference type="EC" id="2.7.13.3" evidence="2"/>
<keyword evidence="6" id="KW-0808">Transferase</keyword>
<dbReference type="CDD" id="cd00082">
    <property type="entry name" value="HisKA"/>
    <property type="match status" value="1"/>
</dbReference>
<evidence type="ECO:0000313" key="7">
    <source>
        <dbReference type="Proteomes" id="UP000192472"/>
    </source>
</evidence>
<evidence type="ECO:0000256" key="4">
    <source>
        <dbReference type="SAM" id="Phobius"/>
    </source>
</evidence>
<reference evidence="6 7" key="1">
    <citation type="submission" date="2017-04" db="EMBL/GenBank/DDBJ databases">
        <authorList>
            <person name="Afonso C.L."/>
            <person name="Miller P.J."/>
            <person name="Scott M.A."/>
            <person name="Spackman E."/>
            <person name="Goraichik I."/>
            <person name="Dimitrov K.M."/>
            <person name="Suarez D.L."/>
            <person name="Swayne D.E."/>
        </authorList>
    </citation>
    <scope>NUCLEOTIDE SEQUENCE [LARGE SCALE GENOMIC DNA]</scope>
    <source>
        <strain evidence="6 7">DSM 26133</strain>
    </source>
</reference>
<dbReference type="PROSITE" id="PS50109">
    <property type="entry name" value="HIS_KIN"/>
    <property type="match status" value="1"/>
</dbReference>
<gene>
    <name evidence="6" type="ORF">SAMN04488029_0071</name>
</gene>
<protein>
    <recommendedName>
        <fullName evidence="2">histidine kinase</fullName>
        <ecNumber evidence="2">2.7.13.3</ecNumber>
    </recommendedName>
</protein>
<dbReference type="PANTHER" id="PTHR43547">
    <property type="entry name" value="TWO-COMPONENT HISTIDINE KINASE"/>
    <property type="match status" value="1"/>
</dbReference>
<dbReference type="PANTHER" id="PTHR43547:SF2">
    <property type="entry name" value="HYBRID SIGNAL TRANSDUCTION HISTIDINE KINASE C"/>
    <property type="match status" value="1"/>
</dbReference>
<keyword evidence="3" id="KW-0597">Phosphoprotein</keyword>
<dbReference type="InterPro" id="IPR015943">
    <property type="entry name" value="WD40/YVTN_repeat-like_dom_sf"/>
</dbReference>
<comment type="catalytic activity">
    <reaction evidence="1">
        <text>ATP + protein L-histidine = ADP + protein N-phospho-L-histidine.</text>
        <dbReference type="EC" id="2.7.13.3"/>
    </reaction>
</comment>
<dbReference type="Gene3D" id="2.60.40.10">
    <property type="entry name" value="Immunoglobulins"/>
    <property type="match status" value="1"/>
</dbReference>
<dbReference type="Proteomes" id="UP000192472">
    <property type="component" value="Unassembled WGS sequence"/>
</dbReference>
<dbReference type="PRINTS" id="PR00344">
    <property type="entry name" value="BCTRLSENSOR"/>
</dbReference>
<dbReference type="Pfam" id="PF02518">
    <property type="entry name" value="HATPase_c"/>
    <property type="match status" value="1"/>
</dbReference>
<dbReference type="RefSeq" id="WP_084370436.1">
    <property type="nucleotide sequence ID" value="NZ_FWYF01000001.1"/>
</dbReference>
<dbReference type="Pfam" id="PF07494">
    <property type="entry name" value="Reg_prop"/>
    <property type="match status" value="1"/>
</dbReference>
<name>A0A1W2G618_REIFA</name>
<keyword evidence="4" id="KW-1133">Transmembrane helix</keyword>
<proteinExistence type="predicted"/>
<dbReference type="OrthoDB" id="9806995at2"/>
<dbReference type="SMART" id="SM00388">
    <property type="entry name" value="HisKA"/>
    <property type="match status" value="1"/>
</dbReference>
<sequence>MRLLLVFLVFSFFVTVVAKGQGSTFDPKEPIQNFSLTQWTAEDGLSSNNLTNVFQDSRGLLWVTSFNGVMIYDGERIEVYDINNLDLLETDGFYTVVEDDDGVIYLGSQGSSIISYSNSRFSELEISSGSLPKSVPSLLVSKSGTLYVGSNNQGLFKLENGIASQVDVPMLNKSTISNIKEDGEGKLWVATEGQGLFGLRDEQVESHYSIKNGLLDDYVESLICTSNGYTMVATTQGLQFVDDHGQLNEVKGLTNVYINYLQVDEWNSVWAGTENGLARWSPMSDKVDWVYGKSGIDLVRISSIIKDEENSLWLTSSRTGLMRLKESQLSNLTQPNISSNRVNIIHESWNGKLYIGTDQNLLDIYDGSSFSKLEINTDLGGNGVRDIYHDRDGSLWLATYVGIIHKMGNRETLYSTANGMPANNFRTVIKDKNGFFWFGSRSGGLVKFADGQILEILNNQNKLESNFILSATESKNGDLYIGTHSGGMTILKPSGQTITYHLKEDDSGVLLFNIDLISDSEALITANIGLIHFYEDSLRLIDLAIDQRSKTYFDLVDDEKENFWMTSNLGILQIEKSQWKQYRDGKIEELPYILLDENDGMNNKECTGATRSLLTAQGKIMIPTLGGVCEVNPTGLKDGERKPRLCIRNVLVDSESLRIDEDQTVIEAGALRYIFEFAVLSYAAPERNQFRYNLEGFEKEWSDPVYDGRVEYTNLPPGKYTFKVIGANESNIWNTEPVSFTFRVKPFFYQTIWFYLLVVLFIIGLFLIIYKWRISFINRQNIELKKVNAELDRFVYSASHEIRSPLASILGLINLARMGEVEKQHQYFDHIEKSVNRLDDFIQDIVDYSRNARLGIEVDEVDFETTISNILADISHTKNFDIIRCNTKYTLEGKFYSDSKRLKVVLSNIITNAFKHHTPDRVDDPFVSIEVSNVKKDVKIQVVDNGPGIEKKDQSKVFNMFYRATTASEGSGLGLYIVEETLEKIHGIIEIQSKKDEGTSFVITLRNLAALHKK</sequence>
<dbReference type="Gene3D" id="2.130.10.10">
    <property type="entry name" value="YVTN repeat-like/Quinoprotein amine dehydrogenase"/>
    <property type="match status" value="2"/>
</dbReference>
<dbReference type="InterPro" id="IPR011123">
    <property type="entry name" value="Y_Y_Y"/>
</dbReference>
<evidence type="ECO:0000256" key="1">
    <source>
        <dbReference type="ARBA" id="ARBA00000085"/>
    </source>
</evidence>
<dbReference type="Gene3D" id="3.30.565.10">
    <property type="entry name" value="Histidine kinase-like ATPase, C-terminal domain"/>
    <property type="match status" value="1"/>
</dbReference>